<dbReference type="OrthoDB" id="1221248at2"/>
<accession>A0A2U8QZ71</accession>
<keyword evidence="2" id="KW-1185">Reference proteome</keyword>
<organism evidence="1 2">
    <name type="scientific">Flavobacterium sediminis</name>
    <dbReference type="NCBI Taxonomy" id="2201181"/>
    <lineage>
        <taxon>Bacteria</taxon>
        <taxon>Pseudomonadati</taxon>
        <taxon>Bacteroidota</taxon>
        <taxon>Flavobacteriia</taxon>
        <taxon>Flavobacteriales</taxon>
        <taxon>Flavobacteriaceae</taxon>
        <taxon>Flavobacterium</taxon>
    </lineage>
</organism>
<name>A0A2U8QZ71_9FLAO</name>
<dbReference type="Proteomes" id="UP000245429">
    <property type="component" value="Chromosome"/>
</dbReference>
<proteinExistence type="predicted"/>
<dbReference type="AlphaFoldDB" id="A0A2U8QZ71"/>
<evidence type="ECO:0000313" key="1">
    <source>
        <dbReference type="EMBL" id="AWM15206.1"/>
    </source>
</evidence>
<evidence type="ECO:0008006" key="3">
    <source>
        <dbReference type="Google" id="ProtNLM"/>
    </source>
</evidence>
<dbReference type="RefSeq" id="WP_109570544.1">
    <property type="nucleotide sequence ID" value="NZ_CP029463.1"/>
</dbReference>
<dbReference type="EMBL" id="CP029463">
    <property type="protein sequence ID" value="AWM15206.1"/>
    <property type="molecule type" value="Genomic_DNA"/>
</dbReference>
<reference evidence="1 2" key="1">
    <citation type="submission" date="2018-05" db="EMBL/GenBank/DDBJ databases">
        <title>Flavobacterium sp. MEBiC07310.</title>
        <authorList>
            <person name="Baek K."/>
        </authorList>
    </citation>
    <scope>NUCLEOTIDE SEQUENCE [LARGE SCALE GENOMIC DNA]</scope>
    <source>
        <strain evidence="1 2">MEBiC07310</strain>
    </source>
</reference>
<sequence>MLLLINLMVKSPSFESLIPDRHASSIAYRYGFHGQEKNDEVKREGNSLNFKFRMHDPRVGRFLSLDPLAPLYPHNSPYVFSENRVIDGKELEGAEYFYTADGKSLGLVGEKSTEVRIVKAEHIETFSANFNLANKTDEATKEASATALDNLVRNSDAISLSHDEFATIANIIKKESSGDYNETLAIAHTASNRAKAAGKTLFNLLNTTYSSVSSADKVALSEKNTSTNKGARRAVFDVLNGGSDPTNGAQYWDGVDFLAWGQIQVLITEARMQNFIKMEFQFLEIYLILILKV</sequence>
<dbReference type="KEGG" id="fse:DI487_15960"/>
<dbReference type="Gene3D" id="2.180.10.10">
    <property type="entry name" value="RHS repeat-associated core"/>
    <property type="match status" value="1"/>
</dbReference>
<evidence type="ECO:0000313" key="2">
    <source>
        <dbReference type="Proteomes" id="UP000245429"/>
    </source>
</evidence>
<protein>
    <recommendedName>
        <fullName evidence="3">RHS repeat-associated core domain-containing protein</fullName>
    </recommendedName>
</protein>
<gene>
    <name evidence="1" type="ORF">DI487_15960</name>
</gene>